<dbReference type="NCBIfam" id="NF008740">
    <property type="entry name" value="PRK11770.1-2"/>
    <property type="match status" value="1"/>
</dbReference>
<dbReference type="GO" id="GO:0005886">
    <property type="term" value="C:plasma membrane"/>
    <property type="evidence" value="ECO:0007669"/>
    <property type="project" value="UniProtKB-SubCell"/>
</dbReference>
<dbReference type="NCBIfam" id="NF008742">
    <property type="entry name" value="PRK11770.1-4"/>
    <property type="match status" value="1"/>
</dbReference>
<organism evidence="3 4">
    <name type="scientific">Aliidiomarina haloalkalitolerans</name>
    <dbReference type="NCBI Taxonomy" id="859059"/>
    <lineage>
        <taxon>Bacteria</taxon>
        <taxon>Pseudomonadati</taxon>
        <taxon>Pseudomonadota</taxon>
        <taxon>Gammaproteobacteria</taxon>
        <taxon>Alteromonadales</taxon>
        <taxon>Idiomarinaceae</taxon>
        <taxon>Aliidiomarina</taxon>
    </lineage>
</organism>
<feature type="domain" description="Inner membrane component" evidence="2">
    <location>
        <begin position="76"/>
        <end position="126"/>
    </location>
</feature>
<evidence type="ECO:0000256" key="1">
    <source>
        <dbReference type="PIRNR" id="PIRNR028777"/>
    </source>
</evidence>
<protein>
    <recommendedName>
        <fullName evidence="1">Inner membrane protein YccF</fullName>
    </recommendedName>
</protein>
<gene>
    <name evidence="3" type="ORF">CWE06_07215</name>
</gene>
<keyword evidence="4" id="KW-1185">Reference proteome</keyword>
<feature type="transmembrane region" description="Helical" evidence="1">
    <location>
        <begin position="94"/>
        <end position="111"/>
    </location>
</feature>
<keyword evidence="1" id="KW-0472">Membrane</keyword>
<keyword evidence="1" id="KW-1133">Transmembrane helix</keyword>
<reference evidence="3 4" key="1">
    <citation type="journal article" date="2011" name="Front. Microbiol.">
        <title>Genomic signatures of strain selection and enhancement in Bacillus atrophaeus var. globigii, a historical biowarfare simulant.</title>
        <authorList>
            <person name="Gibbons H.S."/>
            <person name="Broomall S.M."/>
            <person name="McNew L.A."/>
            <person name="Daligault H."/>
            <person name="Chapman C."/>
            <person name="Bruce D."/>
            <person name="Karavis M."/>
            <person name="Krepps M."/>
            <person name="McGregor P.A."/>
            <person name="Hong C."/>
            <person name="Park K.H."/>
            <person name="Akmal A."/>
            <person name="Feldman A."/>
            <person name="Lin J.S."/>
            <person name="Chang W.E."/>
            <person name="Higgs B.W."/>
            <person name="Demirev P."/>
            <person name="Lindquist J."/>
            <person name="Liem A."/>
            <person name="Fochler E."/>
            <person name="Read T.D."/>
            <person name="Tapia R."/>
            <person name="Johnson S."/>
            <person name="Bishop-Lilly K.A."/>
            <person name="Detter C."/>
            <person name="Han C."/>
            <person name="Sozhamannan S."/>
            <person name="Rosenzweig C.N."/>
            <person name="Skowronski E.W."/>
        </authorList>
    </citation>
    <scope>NUCLEOTIDE SEQUENCE [LARGE SCALE GENOMIC DNA]</scope>
    <source>
        <strain evidence="3 4">AK5</strain>
    </source>
</reference>
<dbReference type="PANTHER" id="PTHR42903">
    <property type="entry name" value="INNER MEMBRANE PROTEIN YCCF"/>
    <property type="match status" value="1"/>
</dbReference>
<sequence length="151" mass="16518">MRTIGNLLWFILGGFFMGLAWWLYALLAFVSIIGIPWGRACFVLGKFAFLPFGREAINRRELTQRGDIGTSAFGTLGNIIWFILAGFWLALGHVIAACFLAITIIGIPFAIQHIKLAGIALAPIGKTVVDVEVANAARRANADERVAAMRR</sequence>
<dbReference type="Pfam" id="PF03733">
    <property type="entry name" value="YccF"/>
    <property type="match status" value="2"/>
</dbReference>
<comment type="subcellular location">
    <subcellularLocation>
        <location evidence="1">Cell inner membrane</location>
        <topology evidence="1">Multi-pass membrane protein</topology>
    </subcellularLocation>
</comment>
<accession>A0A432VTL9</accession>
<feature type="domain" description="Inner membrane component" evidence="2">
    <location>
        <begin position="4"/>
        <end position="54"/>
    </location>
</feature>
<evidence type="ECO:0000313" key="3">
    <source>
        <dbReference type="EMBL" id="RUO19818.1"/>
    </source>
</evidence>
<dbReference type="InterPro" id="IPR052937">
    <property type="entry name" value="Inner_membrane_protein"/>
</dbReference>
<evidence type="ECO:0000313" key="4">
    <source>
        <dbReference type="Proteomes" id="UP000288212"/>
    </source>
</evidence>
<comment type="caution">
    <text evidence="3">The sequence shown here is derived from an EMBL/GenBank/DDBJ whole genome shotgun (WGS) entry which is preliminary data.</text>
</comment>
<evidence type="ECO:0000259" key="2">
    <source>
        <dbReference type="Pfam" id="PF03733"/>
    </source>
</evidence>
<keyword evidence="1" id="KW-0812">Transmembrane</keyword>
<dbReference type="PIRSF" id="PIRSF028777">
    <property type="entry name" value="UCP028777"/>
    <property type="match status" value="1"/>
</dbReference>
<keyword evidence="1" id="KW-0997">Cell inner membrane</keyword>
<feature type="transmembrane region" description="Helical" evidence="1">
    <location>
        <begin position="7"/>
        <end position="24"/>
    </location>
</feature>
<dbReference type="InterPro" id="IPR031308">
    <property type="entry name" value="UCP028777"/>
</dbReference>
<dbReference type="InterPro" id="IPR005185">
    <property type="entry name" value="YccF"/>
</dbReference>
<dbReference type="PANTHER" id="PTHR42903:SF1">
    <property type="entry name" value="INNER MEMBRANE PROTEIN YCCF"/>
    <property type="match status" value="1"/>
</dbReference>
<dbReference type="EMBL" id="PIPI01000004">
    <property type="protein sequence ID" value="RUO19818.1"/>
    <property type="molecule type" value="Genomic_DNA"/>
</dbReference>
<keyword evidence="1" id="KW-1003">Cell membrane</keyword>
<dbReference type="AlphaFoldDB" id="A0A432VTL9"/>
<dbReference type="NCBIfam" id="NF008741">
    <property type="entry name" value="PRK11770.1-3"/>
    <property type="match status" value="1"/>
</dbReference>
<feature type="transmembrane region" description="Helical" evidence="1">
    <location>
        <begin position="30"/>
        <end position="49"/>
    </location>
</feature>
<dbReference type="Proteomes" id="UP000288212">
    <property type="component" value="Unassembled WGS sequence"/>
</dbReference>
<dbReference type="OrthoDB" id="3238663at2"/>
<name>A0A432VTL9_9GAMM</name>
<dbReference type="RefSeq" id="WP_126792622.1">
    <property type="nucleotide sequence ID" value="NZ_PIPI01000004.1"/>
</dbReference>
<feature type="transmembrane region" description="Helical" evidence="1">
    <location>
        <begin position="70"/>
        <end position="88"/>
    </location>
</feature>
<proteinExistence type="predicted"/>